<dbReference type="InterPro" id="IPR013149">
    <property type="entry name" value="ADH-like_C"/>
</dbReference>
<feature type="domain" description="Alcohol dehydrogenase-like C-terminal" evidence="5">
    <location>
        <begin position="188"/>
        <end position="303"/>
    </location>
</feature>
<proteinExistence type="inferred from homology"/>
<evidence type="ECO:0000313" key="8">
    <source>
        <dbReference type="Proteomes" id="UP000261111"/>
    </source>
</evidence>
<accession>A0A3E2WSE2</accession>
<name>A0A3E2WSE2_9FIRM</name>
<comment type="similarity">
    <text evidence="4">Belongs to the zinc-containing alcohol dehydrogenase family.</text>
</comment>
<dbReference type="InterPro" id="IPR050129">
    <property type="entry name" value="Zn_alcohol_dh"/>
</dbReference>
<dbReference type="RefSeq" id="WP_025654800.1">
    <property type="nucleotide sequence ID" value="NZ_QVIA01000014.1"/>
</dbReference>
<evidence type="ECO:0000259" key="5">
    <source>
        <dbReference type="Pfam" id="PF00107"/>
    </source>
</evidence>
<sequence length="348" mass="37923">MRALVYDRPGRKYGSIREIDTPECGDGQVLIEVISCGICKPAEKSHDQNGSVLGRYPAVPGHELAGRIVKTGRNVVSLREGMRVTVDNGVPCGTCYYCRRGESAFCEAFGSMGHNLQGGMAEYIVVDERNVYRIPDAVTYDQAALCELIGCCLRAVERSQVRYCDDVLVLGAGASGNILTQLFLSSCAQNTAVIDLVGSKLEILKEKGALTYLAEPGKEAEILAETAAGFPKGFDIIVDACGSAEMSRASLKYLKKGGTFVGYSFPNGAQKELLLPIAQFIINEWTYIGSTFNSEFDKCIEIISSKKVDCDCLITGHYKLEEYFEALDESLEDKESIKVMIHPKGTAK</sequence>
<dbReference type="Pfam" id="PF00107">
    <property type="entry name" value="ADH_zinc_N"/>
    <property type="match status" value="1"/>
</dbReference>
<dbReference type="InterPro" id="IPR036291">
    <property type="entry name" value="NAD(P)-bd_dom_sf"/>
</dbReference>
<evidence type="ECO:0000256" key="4">
    <source>
        <dbReference type="RuleBase" id="RU361277"/>
    </source>
</evidence>
<dbReference type="GO" id="GO:0016491">
    <property type="term" value="F:oxidoreductase activity"/>
    <property type="evidence" value="ECO:0007669"/>
    <property type="project" value="UniProtKB-KW"/>
</dbReference>
<dbReference type="Proteomes" id="UP000261111">
    <property type="component" value="Unassembled WGS sequence"/>
</dbReference>
<dbReference type="Gene3D" id="3.90.180.10">
    <property type="entry name" value="Medium-chain alcohol dehydrogenases, catalytic domain"/>
    <property type="match status" value="1"/>
</dbReference>
<dbReference type="Pfam" id="PF08240">
    <property type="entry name" value="ADH_N"/>
    <property type="match status" value="1"/>
</dbReference>
<dbReference type="AlphaFoldDB" id="A0A3E2WSE2"/>
<dbReference type="InterPro" id="IPR011032">
    <property type="entry name" value="GroES-like_sf"/>
</dbReference>
<dbReference type="SUPFAM" id="SSF51735">
    <property type="entry name" value="NAD(P)-binding Rossmann-fold domains"/>
    <property type="match status" value="1"/>
</dbReference>
<gene>
    <name evidence="7" type="ORF">DWX41_13615</name>
</gene>
<protein>
    <submittedName>
        <fullName evidence="7">Uncharacterized protein</fullName>
    </submittedName>
</protein>
<keyword evidence="3" id="KW-0560">Oxidoreductase</keyword>
<dbReference type="PROSITE" id="PS00059">
    <property type="entry name" value="ADH_ZINC"/>
    <property type="match status" value="1"/>
</dbReference>
<dbReference type="GeneID" id="93332765"/>
<evidence type="ECO:0000313" key="7">
    <source>
        <dbReference type="EMBL" id="RGC29850.1"/>
    </source>
</evidence>
<dbReference type="PANTHER" id="PTHR43401">
    <property type="entry name" value="L-THREONINE 3-DEHYDROGENASE"/>
    <property type="match status" value="1"/>
</dbReference>
<dbReference type="SUPFAM" id="SSF50129">
    <property type="entry name" value="GroES-like"/>
    <property type="match status" value="1"/>
</dbReference>
<dbReference type="EMBL" id="QVIA01000014">
    <property type="protein sequence ID" value="RGC29850.1"/>
    <property type="molecule type" value="Genomic_DNA"/>
</dbReference>
<evidence type="ECO:0000259" key="6">
    <source>
        <dbReference type="Pfam" id="PF08240"/>
    </source>
</evidence>
<dbReference type="GO" id="GO:0008270">
    <property type="term" value="F:zinc ion binding"/>
    <property type="evidence" value="ECO:0007669"/>
    <property type="project" value="InterPro"/>
</dbReference>
<evidence type="ECO:0000256" key="3">
    <source>
        <dbReference type="ARBA" id="ARBA00023002"/>
    </source>
</evidence>
<feature type="domain" description="Alcohol dehydrogenase-like N-terminal" evidence="6">
    <location>
        <begin position="25"/>
        <end position="136"/>
    </location>
</feature>
<comment type="caution">
    <text evidence="7">The sequence shown here is derived from an EMBL/GenBank/DDBJ whole genome shotgun (WGS) entry which is preliminary data.</text>
</comment>
<keyword evidence="1 4" id="KW-0479">Metal-binding</keyword>
<organism evidence="7 8">
    <name type="scientific">Hungatella hathewayi</name>
    <dbReference type="NCBI Taxonomy" id="154046"/>
    <lineage>
        <taxon>Bacteria</taxon>
        <taxon>Bacillati</taxon>
        <taxon>Bacillota</taxon>
        <taxon>Clostridia</taxon>
        <taxon>Lachnospirales</taxon>
        <taxon>Lachnospiraceae</taxon>
        <taxon>Hungatella</taxon>
    </lineage>
</organism>
<dbReference type="PANTHER" id="PTHR43401:SF2">
    <property type="entry name" value="L-THREONINE 3-DEHYDROGENASE"/>
    <property type="match status" value="1"/>
</dbReference>
<keyword evidence="2 4" id="KW-0862">Zinc</keyword>
<dbReference type="InterPro" id="IPR013154">
    <property type="entry name" value="ADH-like_N"/>
</dbReference>
<comment type="cofactor">
    <cofactor evidence="4">
        <name>Zn(2+)</name>
        <dbReference type="ChEBI" id="CHEBI:29105"/>
    </cofactor>
</comment>
<evidence type="ECO:0000256" key="1">
    <source>
        <dbReference type="ARBA" id="ARBA00022723"/>
    </source>
</evidence>
<reference evidence="7 8" key="1">
    <citation type="submission" date="2018-08" db="EMBL/GenBank/DDBJ databases">
        <title>A genome reference for cultivated species of the human gut microbiota.</title>
        <authorList>
            <person name="Zou Y."/>
            <person name="Xue W."/>
            <person name="Luo G."/>
        </authorList>
    </citation>
    <scope>NUCLEOTIDE SEQUENCE [LARGE SCALE GENOMIC DNA]</scope>
    <source>
        <strain evidence="7 8">AF19-21</strain>
    </source>
</reference>
<dbReference type="InterPro" id="IPR002328">
    <property type="entry name" value="ADH_Zn_CS"/>
</dbReference>
<dbReference type="Gene3D" id="3.40.50.720">
    <property type="entry name" value="NAD(P)-binding Rossmann-like Domain"/>
    <property type="match status" value="1"/>
</dbReference>
<evidence type="ECO:0000256" key="2">
    <source>
        <dbReference type="ARBA" id="ARBA00022833"/>
    </source>
</evidence>